<comment type="caution">
    <text evidence="4">The sequence shown here is derived from an EMBL/GenBank/DDBJ whole genome shotgun (WGS) entry which is preliminary data.</text>
</comment>
<dbReference type="InterPro" id="IPR035914">
    <property type="entry name" value="Sperma_CUB_dom_sf"/>
</dbReference>
<dbReference type="PANTHER" id="PTHR11319">
    <property type="entry name" value="G PROTEIN-COUPLED RECEPTOR-RELATED"/>
    <property type="match status" value="1"/>
</dbReference>
<dbReference type="Pfam" id="PF19077">
    <property type="entry name" value="Big_13"/>
    <property type="match status" value="1"/>
</dbReference>
<keyword evidence="1" id="KW-1015">Disulfide bond</keyword>
<dbReference type="EMBL" id="BAABGA010000035">
    <property type="protein sequence ID" value="GAA4454879.1"/>
    <property type="molecule type" value="Genomic_DNA"/>
</dbReference>
<feature type="domain" description="CUB" evidence="3">
    <location>
        <begin position="14"/>
        <end position="128"/>
    </location>
</feature>
<dbReference type="InterPro" id="IPR011050">
    <property type="entry name" value="Pectin_lyase_fold/virulence"/>
</dbReference>
<dbReference type="PRINTS" id="PR00313">
    <property type="entry name" value="CABNDNGRPT"/>
</dbReference>
<dbReference type="PANTHER" id="PTHR11319:SF35">
    <property type="entry name" value="OUTER MEMBRANE PROTEIN PMPC-RELATED"/>
    <property type="match status" value="1"/>
</dbReference>
<sequence length="3630" mass="367492">MLAVVLQPTTGTVSANVVSGDQYFDSGNIGADYLDNENGVLTLNSGPGSVLQVDFTSFETEGFNLDLLRIFDGSDTTTPLIGTFQGASVFGNEDPPGTITGTNNELTFEFITDGSVVFSGWEANVNVFAQDLIIGGTGGDDDFTIGLNGAGQLEVTIGGAPANIAPYGVSPFDTTFLNSVTVVGGAGDDSLTVDLSNGPIPGLSFVGGTQATADGDSLTILGSFNDQILNYTTTTPGEGNNGNIDLDGAVITYTGLEPINAGNAANTTLNLPLAISNDATLQNSAATGFIEIIDNGATFENTVIPNPTNSLTVNLGNAGDLLNVTTLDADYAASLIVNGGFDFDTVQLNAVNLDTANSGRGLWVTETEILSVTGGMISNNTALIGGGILIDNATSIFGTSATLDGVTVTGNTATGGTAPTQGGGGVFNRGGGFLDVVNGSMITNNVATTGSGSGGGIFSSGILTVDSSTISGNSANRAGGGIEISGMSGTTSLTNVTLTNNQAVGAPGNGGGMHISGTVDTNILGGTVSGNSAALEGGGLWNGGGTMTIDGTTIDGNTASGDAADEGGGGIFNEGGFVQLGGLLPVSSITITNNVADGLAGSGGGILNNTNGVLISIGATISGNVANRAGGGIEDNSDVGGFVDLQNTQLNDNLALGTGSAPGNGGGLHVSGPGNVNILGGTVSGNSAAEEGGGLWNDGGTMTINGTTIDGNTASGDGSDQGGGGIFNDGGIVNVTGNALIIGNVANGLAGSGGGILNDVGGTLSVDNSALAFNLANRAGGGIEDNSGSGLGVTLLNVNLDLNSATGMTAPGNGGGLHVTGTGDVNIFGGTVIGNTAAEEGGGLWNGGGTMIIDRTLIDGNLASGDGSDQGGGGIFNNGGNVDIDNVTISGNLADGTLGSGGGIQNVGGSITINNSLIDGNTSTRAGGGIEDNAGTGIDITDSVIRNNDAGNNPGNGGGIHISGAGLVTIDGSTIHDNTAVEGGGLWNSGTGTFTLTNTTISGNTATGSDGGGIFNTDGGTVITDSVTVTLNDAATGIGSGIAGGTGGVTIENTIVAQNPGSGIEENLSGSINSNDFNLIGDADDGTLTGLTVNTIFGGNALLLPLLNNSGPTPTHLPGAGSPVIGFGVTTLTVDQRDFARPQGSQDDIGAVEVDLNGFVISADNLAFGNAGDGNPDEFLIINDGNGLTGDVQVFVNSVLVFSAPKATTGLILIRGSADDDTLVVDNSNGLVGAKIVFDGDGVGNTSGEFRAPGGFDVLRLIGTTSTNTTYNPGETADAGAVFQENNQLVQRVEFFGLEPIQVIAPAGGNNVLNVAAAPLGVGFPQALNAANSINYTQGPNSNDPVDPVFAGALTGLITVDGFESLEFANFEVLNIDAGAGSDEINLNNPVTPDELGVINVAGGDPTASDTVVVNGTAAQDTIVVDQLSTDGARITGAQPVPVVVTTTEHLIINGQGGDDALTYTSPGPGAEITFNPGVKVDSGTITADAFLGNPLLPVEFKSLDVGGSLAFVNSGGGRSDGLDIIGTDNDDLFSLTNTGRLQIQKTAFAVDITLPISTDGITFLRLIGRDGDDTFNMAGDHPIETGVEVQGGNPGSGSDVLNFTGSGGAVTLNLTTQTIDEAGALGSVSYAGVETVNIDANAALTIEGTADNDTFNVTPVNANNDGSFDHSGSNGIAFHYTDAATVTFNGGGGTVDQLNILGDADADTITSTAASVTVDTSEVTLGNGLEVISVLGIGGDDNIDLSTLGVAATIRGGDGNDTLVGTPQVDDIFGGAGNDTITGGLGNDNLFGDADSDTLIWNNGDGSDLIEGGTGTDSVTVNGAGVAANGDNFVVRANGSRVSFERTNLGLFTLDIGQVEQLNVNTGDSDGVVPDEVVVNSLLGTELAFVNVDGGPDSDNALIVNATDAAENITIGAIPSGVLGEAIFGLAALVTMTNFGGLSGDNLTINGLGGNDVIDGSANGLFNPARFIFNGGEGDDTLIGGFGDDTINGGDGDDVIDARGGDYTIDGGAGGDTILVSGTSAGETISTVHAGGAFTITGGLSAGANTIAGIEQVRIDAGDGPDIVNVTTDPAGGLDYNVFGGSPIGVLQGTGDTLNVILGGASFILQPGPEADSGAVLVQSNQSISFDEFELLQIDGIDLVLPDAFEPNDTLATAKVLGSEPAITVMRATLHATQMPSGGAAGVVNDDWYQVTAHDTGKLIINAHFTADGVPLDGDGGDVVINLFDSTGALIVAGAAVTGGQQIVVPVVAQQKYFVQVTSADGDQNTYDLEIENFAAPIPATPFLSSASDSGMLNNDNLTNDNTPTLVIQDDLADFAAMNIPIDLGTAVAGAEVILSFTSTTTGTVTTVEANLVNGANPTLWNATSTALADDVYLVQSWTRIQDAAGVVGRSPLSGAFLFTVDTTAPVVAAAPDLLSIADTGMFDNDDVTHIQAVALANPAGTTVEPNTKVRVFSGTELVGQGVATTEGNWEITTEPLDTGTHSLTVVLEDLAGNVNAASAALVINVDAVVPNTPYLDLINDDGHSTDDNITGQNLLQFEMVGNDTVNGNGNPLPNDVIYRLYWRVGDGNGEVLVYDSFAEFGFTTLGTLTRTVSQVLNDPTGTPFPDGVHNFKLEIEDRAGNVSPDFLLQVKIDTLVPTTTIDILASSDSGMYDDDNVTNIQEIAFQGRGETNGIITLFAQKVNSDGAVFSELLVIGTGNVGSDFTDVQAAIPGATDTDGLGIWEITAEPLTDGVYDVYALIEDWAGNEAVSETIRLEVDTLDPNLPLLDLDEASDSGRHNDDNITNDNTPAVSLTTHDANADLHAVVPDLTVAGAFLTDYLKYRVYDRAETGVVGNQTLVTETLLYDSAADATADASTSLLGRNAMFTSLLLLNSSNAQTILPALADGVHNLKIEVEDRAGNISHDFLLNLVIDTTAPAAPSISLDPAVTDSGIQSNIGSSSDRITNVRTPGFVGTAEADSLVRLYADGATITNNVIDGSDAAIGLAVAVPLDGDDAFPGGQYRATSTADLNVGFTFDGQRQIGGTAEDLAGNVSSPTFLNILLDTTPPTVTGVDYSAGNTVFASKPNLSPTPAVGSLLITFAGGPSAAAGLSSPAVDPGLAADVNNYKLVGDHSGQVLIDNAFIVSSTPEQVVVRIQFAALLADDRYTLTLDDSISDAAGNLLDGDSSAQAPGTPVAVLPSGNGISGGDFAARFTVDSRPEFGTISQGLVYVDINGNHVFDPEGQDNDATNRDFVMQFGQLTDALFAGNFADKDTGIASGFDKLGAYGRFNGTYSFLIDTNDDGVGDVASVMPGQYQVNGIPVAGDFSAAKDGDEIGLFDGQAWYLDTNGNNKIESNERITTNYNGLPIVGDFNGDGNDDLAVFVNDTNQFIFDTNRDGTADFTWDVRDDFKRFGGLSGFTDRPIVGDINLDGIDDIGIWVKGRQGILPKEQGEVFFWISDRADNDPANVFDAYSPAPLGNDTFAQYGDETALPIFGNFDPPIASANAPTNLTGLTNGENRYDVNNDGKVTALDALTVINAISRGLTNAEASQAPRLLAANNHYLDVDSNEVVTAFDALLVINEMNRLGQRGSSGQSEQSVQDNSSKNYSAAVDDVFSGSLLDDEEDTDWITADLESRRGVLS</sequence>
<evidence type="ECO:0000259" key="3">
    <source>
        <dbReference type="SMART" id="SM00042"/>
    </source>
</evidence>
<dbReference type="SMART" id="SM00042">
    <property type="entry name" value="CUB"/>
    <property type="match status" value="1"/>
</dbReference>
<dbReference type="Pfam" id="PF00431">
    <property type="entry name" value="CUB"/>
    <property type="match status" value="1"/>
</dbReference>
<dbReference type="Pfam" id="PF00404">
    <property type="entry name" value="Dockerin_1"/>
    <property type="match status" value="1"/>
</dbReference>
<gene>
    <name evidence="4" type="ORF">GCM10023156_28030</name>
</gene>
<proteinExistence type="predicted"/>
<dbReference type="InterPro" id="IPR006626">
    <property type="entry name" value="PbH1"/>
</dbReference>
<dbReference type="SMART" id="SM00710">
    <property type="entry name" value="PbH1"/>
    <property type="match status" value="18"/>
</dbReference>
<dbReference type="InterPro" id="IPR044016">
    <property type="entry name" value="Big_13"/>
</dbReference>
<dbReference type="Gene3D" id="1.10.1330.10">
    <property type="entry name" value="Dockerin domain"/>
    <property type="match status" value="1"/>
</dbReference>
<dbReference type="NCBIfam" id="NF041518">
    <property type="entry name" value="choice_anch_Q"/>
    <property type="match status" value="1"/>
</dbReference>
<evidence type="ECO:0000256" key="1">
    <source>
        <dbReference type="ARBA" id="ARBA00023157"/>
    </source>
</evidence>
<evidence type="ECO:0000313" key="4">
    <source>
        <dbReference type="EMBL" id="GAA4454879.1"/>
    </source>
</evidence>
<feature type="region of interest" description="Disordered" evidence="2">
    <location>
        <begin position="2775"/>
        <end position="2795"/>
    </location>
</feature>
<evidence type="ECO:0000313" key="5">
    <source>
        <dbReference type="Proteomes" id="UP001500840"/>
    </source>
</evidence>
<dbReference type="InterPro" id="IPR036439">
    <property type="entry name" value="Dockerin_dom_sf"/>
</dbReference>
<dbReference type="Gene3D" id="2.60.120.290">
    <property type="entry name" value="Spermadhesin, CUB domain"/>
    <property type="match status" value="1"/>
</dbReference>
<dbReference type="InterPro" id="IPR059226">
    <property type="entry name" value="Choice_anch_Q_dom"/>
</dbReference>
<dbReference type="InterPro" id="IPR011049">
    <property type="entry name" value="Serralysin-like_metalloprot_C"/>
</dbReference>
<name>A0ABP8MV68_9BACT</name>
<dbReference type="SUPFAM" id="SSF63446">
    <property type="entry name" value="Type I dockerin domain"/>
    <property type="match status" value="1"/>
</dbReference>
<dbReference type="InterPro" id="IPR002105">
    <property type="entry name" value="Dockerin_1_rpt"/>
</dbReference>
<dbReference type="InterPro" id="IPR018511">
    <property type="entry name" value="Hemolysin-typ_Ca-bd_CS"/>
</dbReference>
<dbReference type="CDD" id="cd00041">
    <property type="entry name" value="CUB"/>
    <property type="match status" value="1"/>
</dbReference>
<protein>
    <recommendedName>
        <fullName evidence="3">CUB domain-containing protein</fullName>
    </recommendedName>
</protein>
<reference evidence="5" key="1">
    <citation type="journal article" date="2019" name="Int. J. Syst. Evol. Microbiol.">
        <title>The Global Catalogue of Microorganisms (GCM) 10K type strain sequencing project: providing services to taxonomists for standard genome sequencing and annotation.</title>
        <authorList>
            <consortium name="The Broad Institute Genomics Platform"/>
            <consortium name="The Broad Institute Genome Sequencing Center for Infectious Disease"/>
            <person name="Wu L."/>
            <person name="Ma J."/>
        </authorList>
    </citation>
    <scope>NUCLEOTIDE SEQUENCE [LARGE SCALE GENOMIC DNA]</scope>
    <source>
        <strain evidence="5">JCM 17759</strain>
    </source>
</reference>
<dbReference type="Proteomes" id="UP001500840">
    <property type="component" value="Unassembled WGS sequence"/>
</dbReference>
<accession>A0ABP8MV68</accession>
<dbReference type="PROSITE" id="PS00330">
    <property type="entry name" value="HEMOLYSIN_CALCIUM"/>
    <property type="match status" value="2"/>
</dbReference>
<dbReference type="InterPro" id="IPR000859">
    <property type="entry name" value="CUB_dom"/>
</dbReference>
<dbReference type="Gene3D" id="2.60.120.380">
    <property type="match status" value="1"/>
</dbReference>
<organism evidence="4 5">
    <name type="scientific">Novipirellula rosea</name>
    <dbReference type="NCBI Taxonomy" id="1031540"/>
    <lineage>
        <taxon>Bacteria</taxon>
        <taxon>Pseudomonadati</taxon>
        <taxon>Planctomycetota</taxon>
        <taxon>Planctomycetia</taxon>
        <taxon>Pirellulales</taxon>
        <taxon>Pirellulaceae</taxon>
        <taxon>Novipirellula</taxon>
    </lineage>
</organism>
<evidence type="ECO:0000256" key="2">
    <source>
        <dbReference type="SAM" id="MobiDB-lite"/>
    </source>
</evidence>
<keyword evidence="5" id="KW-1185">Reference proteome</keyword>
<dbReference type="SUPFAM" id="SSF49854">
    <property type="entry name" value="Spermadhesin, CUB domain"/>
    <property type="match status" value="1"/>
</dbReference>
<dbReference type="Gene3D" id="2.60.40.10">
    <property type="entry name" value="Immunoglobulins"/>
    <property type="match status" value="6"/>
</dbReference>
<dbReference type="SUPFAM" id="SSF51126">
    <property type="entry name" value="Pectin lyase-like"/>
    <property type="match status" value="3"/>
</dbReference>
<dbReference type="InterPro" id="IPR013783">
    <property type="entry name" value="Ig-like_fold"/>
</dbReference>
<dbReference type="SUPFAM" id="SSF51120">
    <property type="entry name" value="beta-Roll"/>
    <property type="match status" value="2"/>
</dbReference>